<keyword evidence="2" id="KW-0680">Restriction system</keyword>
<proteinExistence type="inferred from homology"/>
<dbReference type="Proteomes" id="UP000255234">
    <property type="component" value="Unassembled WGS sequence"/>
</dbReference>
<dbReference type="SUPFAM" id="SSF116734">
    <property type="entry name" value="DNA methylase specificity domain"/>
    <property type="match status" value="2"/>
</dbReference>
<organism evidence="5 6">
    <name type="scientific">Megamonas hypermegale</name>
    <dbReference type="NCBI Taxonomy" id="158847"/>
    <lineage>
        <taxon>Bacteria</taxon>
        <taxon>Bacillati</taxon>
        <taxon>Bacillota</taxon>
        <taxon>Negativicutes</taxon>
        <taxon>Selenomonadales</taxon>
        <taxon>Selenomonadaceae</taxon>
        <taxon>Megamonas</taxon>
    </lineage>
</organism>
<evidence type="ECO:0000256" key="1">
    <source>
        <dbReference type="ARBA" id="ARBA00010923"/>
    </source>
</evidence>
<protein>
    <submittedName>
        <fullName evidence="5">Type I restriction enzyme specificity protein MPN_089</fullName>
    </submittedName>
</protein>
<evidence type="ECO:0000259" key="4">
    <source>
        <dbReference type="Pfam" id="PF01420"/>
    </source>
</evidence>
<dbReference type="AlphaFoldDB" id="A0A378PTL9"/>
<dbReference type="REBASE" id="404659">
    <property type="entry name" value="S.Mhy10571I"/>
</dbReference>
<dbReference type="Pfam" id="PF01420">
    <property type="entry name" value="Methylase_S"/>
    <property type="match status" value="2"/>
</dbReference>
<dbReference type="PANTHER" id="PTHR30408">
    <property type="entry name" value="TYPE-1 RESTRICTION ENZYME ECOKI SPECIFICITY PROTEIN"/>
    <property type="match status" value="1"/>
</dbReference>
<dbReference type="InterPro" id="IPR044946">
    <property type="entry name" value="Restrct_endonuc_typeI_TRD_sf"/>
</dbReference>
<evidence type="ECO:0000313" key="6">
    <source>
        <dbReference type="Proteomes" id="UP000255234"/>
    </source>
</evidence>
<evidence type="ECO:0000313" key="5">
    <source>
        <dbReference type="EMBL" id="STY91814.1"/>
    </source>
</evidence>
<dbReference type="InterPro" id="IPR000055">
    <property type="entry name" value="Restrct_endonuc_typeI_TRD"/>
</dbReference>
<gene>
    <name evidence="5" type="ORF">NCTC10571_02635</name>
</gene>
<evidence type="ECO:0000256" key="3">
    <source>
        <dbReference type="ARBA" id="ARBA00023125"/>
    </source>
</evidence>
<dbReference type="InterPro" id="IPR052021">
    <property type="entry name" value="Type-I_RS_S_subunit"/>
</dbReference>
<name>A0A378PTL9_9FIRM</name>
<dbReference type="EMBL" id="UGPP01000003">
    <property type="protein sequence ID" value="STY91814.1"/>
    <property type="molecule type" value="Genomic_DNA"/>
</dbReference>
<dbReference type="CDD" id="cd17266">
    <property type="entry name" value="RMtype1_S_Sau1132ORF3780P-TRD2-CR2_like"/>
    <property type="match status" value="1"/>
</dbReference>
<dbReference type="GO" id="GO:0009307">
    <property type="term" value="P:DNA restriction-modification system"/>
    <property type="evidence" value="ECO:0007669"/>
    <property type="project" value="UniProtKB-KW"/>
</dbReference>
<sequence>MNDIEITLSKMCDRFSSGKGINASKIKVNDKYPVFGGNGIRGYTDTYNFDGECAIIGRQGANCGNVIYFKGKGYMTEHAIIACAKSEYSTGYLAYKLKLMNLKQYQGQSAQPGLSVNTLSNIKVNLPKLIIQKKVFNILNLLDSKIELNNKINAELESMAKTIYDYWFLQFEFPNEEGKPYKSSGGKMIWNEELKREIPEGWETKRLSDIEPNIITGKTPSTKNENYYNGNIPFITISDVRKNMFIVNTEQTLSEEGAKTQEKKYIPEDALCVTCIASPGLVAFSTKLSQTNQQINSIIFEKNYNKLYLYYYLKNYFKYTTGAKTGNTFANMNKEDFSRILVLYPKTKLLTLFQDKTLSLIKLIKKNTIENQELTALRDFLLPLLMNGQVGFKEDKAEG</sequence>
<comment type="similarity">
    <text evidence="1">Belongs to the type-I restriction system S methylase family.</text>
</comment>
<dbReference type="GO" id="GO:0003677">
    <property type="term" value="F:DNA binding"/>
    <property type="evidence" value="ECO:0007669"/>
    <property type="project" value="UniProtKB-KW"/>
</dbReference>
<feature type="domain" description="Type I restriction modification DNA specificity" evidence="4">
    <location>
        <begin position="9"/>
        <end position="157"/>
    </location>
</feature>
<reference evidence="5 6" key="1">
    <citation type="submission" date="2018-06" db="EMBL/GenBank/DDBJ databases">
        <authorList>
            <consortium name="Pathogen Informatics"/>
            <person name="Doyle S."/>
        </authorList>
    </citation>
    <scope>NUCLEOTIDE SEQUENCE [LARGE SCALE GENOMIC DNA]</scope>
    <source>
        <strain evidence="5 6">NCTC10571</strain>
    </source>
</reference>
<dbReference type="PANTHER" id="PTHR30408:SF13">
    <property type="entry name" value="TYPE I RESTRICTION ENZYME HINDI SPECIFICITY SUBUNIT"/>
    <property type="match status" value="1"/>
</dbReference>
<dbReference type="RefSeq" id="WP_115152459.1">
    <property type="nucleotide sequence ID" value="NZ_UGPP01000003.1"/>
</dbReference>
<keyword evidence="3" id="KW-0238">DNA-binding</keyword>
<evidence type="ECO:0000256" key="2">
    <source>
        <dbReference type="ARBA" id="ARBA00022747"/>
    </source>
</evidence>
<accession>A0A378PTL9</accession>
<feature type="domain" description="Type I restriction modification DNA specificity" evidence="4">
    <location>
        <begin position="199"/>
        <end position="374"/>
    </location>
</feature>
<dbReference type="Gene3D" id="3.90.220.20">
    <property type="entry name" value="DNA methylase specificity domains"/>
    <property type="match status" value="2"/>
</dbReference>